<reference evidence="4 5" key="1">
    <citation type="submission" date="2020-08" db="EMBL/GenBank/DDBJ databases">
        <title>Genomic Encyclopedia of Type Strains, Phase IV (KMG-IV): sequencing the most valuable type-strain genomes for metagenomic binning, comparative biology and taxonomic classification.</title>
        <authorList>
            <person name="Goeker M."/>
        </authorList>
    </citation>
    <scope>NUCLEOTIDE SEQUENCE [LARGE SCALE GENOMIC DNA]</scope>
    <source>
        <strain evidence="4 5">DSM 103737</strain>
    </source>
</reference>
<dbReference type="GO" id="GO:0016987">
    <property type="term" value="F:sigma factor activity"/>
    <property type="evidence" value="ECO:0007669"/>
    <property type="project" value="InterPro"/>
</dbReference>
<keyword evidence="5" id="KW-1185">Reference proteome</keyword>
<proteinExistence type="predicted"/>
<protein>
    <submittedName>
        <fullName evidence="4">RNA polymerase sigma-70 factor (ECF subfamily)</fullName>
    </submittedName>
</protein>
<sequence>MNQHRRPPASGTAAGDAIADDGAAAFLAVRPRLLAIAHRMLGTMGDAEDVVQDAFLRFHAAGGAIDNPEAWLVTVTSRLAIDRLRAARRERAAYDGPWLPEPWTGSDDGDVFTGDLPYAVLVLMERLGPVERCAFVLRELIDMPYARLAEVLGRSEAACRQIVARARRRLGDGQLPAAPADALARRRRHETLMEEFRLALAAGDAERLIRLLAPDATITTDGGGKVLAARNIVRGAGRIVRLVLGVARKLGRGRVDRPARFAGEAGFVTYEEERPVRIVMAASDGERITAIYFVLNPDKLVRMPADG</sequence>
<dbReference type="InterPro" id="IPR013249">
    <property type="entry name" value="RNA_pol_sigma70_r4_t2"/>
</dbReference>
<dbReference type="SUPFAM" id="SSF88659">
    <property type="entry name" value="Sigma3 and sigma4 domains of RNA polymerase sigma factors"/>
    <property type="match status" value="1"/>
</dbReference>
<dbReference type="Pfam" id="PF08281">
    <property type="entry name" value="Sigma70_r4_2"/>
    <property type="match status" value="1"/>
</dbReference>
<evidence type="ECO:0000256" key="1">
    <source>
        <dbReference type="ARBA" id="ARBA00011344"/>
    </source>
</evidence>
<dbReference type="EMBL" id="JACIEN010000002">
    <property type="protein sequence ID" value="MBB4016807.1"/>
    <property type="molecule type" value="Genomic_DNA"/>
</dbReference>
<dbReference type="InterPro" id="IPR032710">
    <property type="entry name" value="NTF2-like_dom_sf"/>
</dbReference>
<dbReference type="Gene3D" id="1.10.1740.10">
    <property type="match status" value="1"/>
</dbReference>
<dbReference type="PANTHER" id="PTHR30173:SF36">
    <property type="entry name" value="ECF RNA POLYMERASE SIGMA FACTOR SIGJ"/>
    <property type="match status" value="1"/>
</dbReference>
<comment type="subunit">
    <text evidence="1">Interacts transiently with the RNA polymerase catalytic core formed by RpoA, RpoB, RpoC and RpoZ (2 alpha, 1 beta, 1 beta' and 1 omega subunit) to form the RNA polymerase holoenzyme that can initiate transcription.</text>
</comment>
<dbReference type="AlphaFoldDB" id="A0A840C2Y7"/>
<dbReference type="GO" id="GO:0006352">
    <property type="term" value="P:DNA-templated transcription initiation"/>
    <property type="evidence" value="ECO:0007669"/>
    <property type="project" value="InterPro"/>
</dbReference>
<dbReference type="InterPro" id="IPR013324">
    <property type="entry name" value="RNA_pol_sigma_r3/r4-like"/>
</dbReference>
<feature type="domain" description="RNA polymerase sigma factor 70 region 4 type 2" evidence="3">
    <location>
        <begin position="120"/>
        <end position="170"/>
    </location>
</feature>
<evidence type="ECO:0000259" key="2">
    <source>
        <dbReference type="Pfam" id="PF04542"/>
    </source>
</evidence>
<dbReference type="SUPFAM" id="SSF54427">
    <property type="entry name" value="NTF2-like"/>
    <property type="match status" value="1"/>
</dbReference>
<name>A0A840C2Y7_9HYPH</name>
<organism evidence="4 5">
    <name type="scientific">Chelatococcus caeni</name>
    <dbReference type="NCBI Taxonomy" id="1348468"/>
    <lineage>
        <taxon>Bacteria</taxon>
        <taxon>Pseudomonadati</taxon>
        <taxon>Pseudomonadota</taxon>
        <taxon>Alphaproteobacteria</taxon>
        <taxon>Hyphomicrobiales</taxon>
        <taxon>Chelatococcaceae</taxon>
        <taxon>Chelatococcus</taxon>
    </lineage>
</organism>
<dbReference type="PANTHER" id="PTHR30173">
    <property type="entry name" value="SIGMA 19 FACTOR"/>
    <property type="match status" value="1"/>
</dbReference>
<dbReference type="InterPro" id="IPR013325">
    <property type="entry name" value="RNA_pol_sigma_r2"/>
</dbReference>
<evidence type="ECO:0000313" key="4">
    <source>
        <dbReference type="EMBL" id="MBB4016807.1"/>
    </source>
</evidence>
<evidence type="ECO:0000259" key="3">
    <source>
        <dbReference type="Pfam" id="PF08281"/>
    </source>
</evidence>
<dbReference type="InterPro" id="IPR007627">
    <property type="entry name" value="RNA_pol_sigma70_r2"/>
</dbReference>
<gene>
    <name evidence="4" type="ORF">GGR16_001836</name>
</gene>
<evidence type="ECO:0000313" key="5">
    <source>
        <dbReference type="Proteomes" id="UP000577362"/>
    </source>
</evidence>
<accession>A0A840C2Y7</accession>
<dbReference type="Proteomes" id="UP000577362">
    <property type="component" value="Unassembled WGS sequence"/>
</dbReference>
<dbReference type="Gene3D" id="1.10.10.10">
    <property type="entry name" value="Winged helix-like DNA-binding domain superfamily/Winged helix DNA-binding domain"/>
    <property type="match status" value="1"/>
</dbReference>
<dbReference type="InterPro" id="IPR052704">
    <property type="entry name" value="ECF_Sigma-70_Domain"/>
</dbReference>
<feature type="domain" description="RNA polymerase sigma-70 region 2" evidence="2">
    <location>
        <begin position="28"/>
        <end position="89"/>
    </location>
</feature>
<dbReference type="Pfam" id="PF04542">
    <property type="entry name" value="Sigma70_r2"/>
    <property type="match status" value="1"/>
</dbReference>
<dbReference type="GO" id="GO:0003677">
    <property type="term" value="F:DNA binding"/>
    <property type="evidence" value="ECO:0007669"/>
    <property type="project" value="InterPro"/>
</dbReference>
<dbReference type="RefSeq" id="WP_019404842.1">
    <property type="nucleotide sequence ID" value="NZ_JACIEN010000002.1"/>
</dbReference>
<dbReference type="SUPFAM" id="SSF88946">
    <property type="entry name" value="Sigma2 domain of RNA polymerase sigma factors"/>
    <property type="match status" value="1"/>
</dbReference>
<comment type="caution">
    <text evidence="4">The sequence shown here is derived from an EMBL/GenBank/DDBJ whole genome shotgun (WGS) entry which is preliminary data.</text>
</comment>
<dbReference type="InterPro" id="IPR036388">
    <property type="entry name" value="WH-like_DNA-bd_sf"/>
</dbReference>